<sequence>MAARTSIARLTRALPKSSVAGLSTAAGLSPAAAASKLVGRNALATTPIARVARTASILEGMRQASTEAGAGSMTVREALASAMEEEMNRDSTVYVLGEEVARYNGAYKASRSERRNFAVTKGLLDKFGEGRVIDTPITEMGFAGLAVGSALAGLRPVCEFMTWNFAMQAIDHIVNSAAKTYYMSGGNVPCPIVFRGPNGAAAGVGAQHSQDFAAWYGSVPGLKVISPWSAADHRGLLKAAIRDPNPVCFLENELLYGVSFPLTAEELSEDFVLPIGKAKVEKEGSDITIVTHSKNVTHALEAAEILETDDGIKVEVINLRSIRPLDIETIIASVKKTNHLVTLESGWPGFGVGSEVIAQVVESPAFDYLDAPPERITGADVPTPYAEPLENLAFPDTPLIVKTLRNHLSHPSAAGGNQFFRPSRYLPAYNDFVRYTLSSGDEKLEIWLQSTPQKEQSHFLTELAEDPFESHYRIHQTLYQEKLRTFHTMPHTQLNSDKQYLAASAALDELKKYETRDGLSLHNLMDTQRNGIGGLTYNDFLLLPGKIEFPASDVALLSKVTKKIVLNTPFMSSPMDTVTEAEMAIAIALHGGLGIIHHNCSPEEQALMVRKVKKYENGFITDPVCLSPEAVVEDALIIKEERGFCGLPITETGEAGGKLLGIVTGRDIQFRDPSTLLKDVMTTDLVVGQAGITLQEANTILRDSKKGKLPIVDGKGNLISLLARSDLLKNQNFPLASKLPESKQLYCGAAIGTRDADKTRLELLVQAGLDVVVLDSSQGNSIYQIEFIKWIKQTFPNLEVIAGNVVTREQAAELILAGADGLRVGMGSGSICITQEVMAVGRPQGTAVYAVSEFAARFGVPTVADGGIQNVGHIAKALALGASAVMMGGMLAGTTESPGEYFYHDGKRVKTYRGMGSIEAMENNKKGIPSSGKGKAAAAAAAKGTHNAATARYFSEADAVKVAQGVSGDVVDKGPLAKFIPYLYTGLQHSLQDAGVKSIQEMQSAAREGELRFELRTASAQAEGGVSNLHSYTKRLFA</sequence>
<name>A0ACC2WF72_9TREE</name>
<dbReference type="Proteomes" id="UP001230649">
    <property type="component" value="Unassembled WGS sequence"/>
</dbReference>
<keyword evidence="2" id="KW-1185">Reference proteome</keyword>
<comment type="caution">
    <text evidence="1">The sequence shown here is derived from an EMBL/GenBank/DDBJ whole genome shotgun (WGS) entry which is preliminary data.</text>
</comment>
<reference evidence="1" key="1">
    <citation type="submission" date="2023-04" db="EMBL/GenBank/DDBJ databases">
        <title>Draft Genome sequencing of Naganishia species isolated from polar environments using Oxford Nanopore Technology.</title>
        <authorList>
            <person name="Leo P."/>
            <person name="Venkateswaran K."/>
        </authorList>
    </citation>
    <scope>NUCLEOTIDE SEQUENCE</scope>
    <source>
        <strain evidence="1">MNA-CCFEE 5262</strain>
    </source>
</reference>
<evidence type="ECO:0000313" key="2">
    <source>
        <dbReference type="Proteomes" id="UP001230649"/>
    </source>
</evidence>
<dbReference type="EMBL" id="JASBWS010000024">
    <property type="protein sequence ID" value="KAJ9110378.1"/>
    <property type="molecule type" value="Genomic_DNA"/>
</dbReference>
<accession>A0ACC2WF72</accession>
<protein>
    <submittedName>
        <fullName evidence="1">Uncharacterized protein</fullName>
    </submittedName>
</protein>
<proteinExistence type="predicted"/>
<gene>
    <name evidence="1" type="ORF">QFC20_002975</name>
</gene>
<evidence type="ECO:0000313" key="1">
    <source>
        <dbReference type="EMBL" id="KAJ9110378.1"/>
    </source>
</evidence>
<organism evidence="1 2">
    <name type="scientific">Naganishia adeliensis</name>
    <dbReference type="NCBI Taxonomy" id="92952"/>
    <lineage>
        <taxon>Eukaryota</taxon>
        <taxon>Fungi</taxon>
        <taxon>Dikarya</taxon>
        <taxon>Basidiomycota</taxon>
        <taxon>Agaricomycotina</taxon>
        <taxon>Tremellomycetes</taxon>
        <taxon>Filobasidiales</taxon>
        <taxon>Filobasidiaceae</taxon>
        <taxon>Naganishia</taxon>
    </lineage>
</organism>